<dbReference type="Proteomes" id="UP000185511">
    <property type="component" value="Chromosome"/>
</dbReference>
<feature type="region of interest" description="Disordered" evidence="4">
    <location>
        <begin position="71"/>
        <end position="142"/>
    </location>
</feature>
<organism evidence="7 8">
    <name type="scientific">Actinoalloteichus fjordicus</name>
    <dbReference type="NCBI Taxonomy" id="1612552"/>
    <lineage>
        <taxon>Bacteria</taxon>
        <taxon>Bacillati</taxon>
        <taxon>Actinomycetota</taxon>
        <taxon>Actinomycetes</taxon>
        <taxon>Pseudonocardiales</taxon>
        <taxon>Pseudonocardiaceae</taxon>
        <taxon>Actinoalloteichus</taxon>
    </lineage>
</organism>
<dbReference type="PANTHER" id="PTHR43046:SF12">
    <property type="entry name" value="GDP-MANNOSE MANNOSYL HYDROLASE"/>
    <property type="match status" value="1"/>
</dbReference>
<evidence type="ECO:0000256" key="4">
    <source>
        <dbReference type="SAM" id="MobiDB-lite"/>
    </source>
</evidence>
<feature type="transmembrane region" description="Helical" evidence="5">
    <location>
        <begin position="6"/>
        <end position="28"/>
    </location>
</feature>
<protein>
    <submittedName>
        <fullName evidence="7">NUDIX family protein</fullName>
    </submittedName>
</protein>
<dbReference type="InterPro" id="IPR015797">
    <property type="entry name" value="NUDIX_hydrolase-like_dom_sf"/>
</dbReference>
<dbReference type="SUPFAM" id="SSF55811">
    <property type="entry name" value="Nudix"/>
    <property type="match status" value="1"/>
</dbReference>
<reference evidence="8" key="1">
    <citation type="submission" date="2016-06" db="EMBL/GenBank/DDBJ databases">
        <title>Complete genome sequence of Actinoalloteichus fjordicus DSM 46855 (=ADI127-17), type strain of the new species Actinoalloteichus fjordicus.</title>
        <authorList>
            <person name="Ruckert C."/>
            <person name="Nouioui I."/>
            <person name="Willmese J."/>
            <person name="van Wezel G."/>
            <person name="Klenk H.-P."/>
            <person name="Kalinowski J."/>
            <person name="Zotchev S.B."/>
        </authorList>
    </citation>
    <scope>NUCLEOTIDE SEQUENCE [LARGE SCALE GENOMIC DNA]</scope>
    <source>
        <strain evidence="8">ADI127-7</strain>
    </source>
</reference>
<keyword evidence="8" id="KW-1185">Reference proteome</keyword>
<comment type="cofactor">
    <cofactor evidence="1">
        <name>Mg(2+)</name>
        <dbReference type="ChEBI" id="CHEBI:18420"/>
    </cofactor>
</comment>
<dbReference type="InterPro" id="IPR000086">
    <property type="entry name" value="NUDIX_hydrolase_dom"/>
</dbReference>
<feature type="compositionally biased region" description="Polar residues" evidence="4">
    <location>
        <begin position="123"/>
        <end position="142"/>
    </location>
</feature>
<dbReference type="Gene3D" id="3.90.79.10">
    <property type="entry name" value="Nucleoside Triphosphate Pyrophosphohydrolase"/>
    <property type="match status" value="1"/>
</dbReference>
<feature type="domain" description="Nudix hydrolase" evidence="6">
    <location>
        <begin position="255"/>
        <end position="399"/>
    </location>
</feature>
<dbReference type="InterPro" id="IPR020084">
    <property type="entry name" value="NUDIX_hydrolase_CS"/>
</dbReference>
<name>A0AAC9LBC0_9PSEU</name>
<evidence type="ECO:0000313" key="7">
    <source>
        <dbReference type="EMBL" id="APU14216.1"/>
    </source>
</evidence>
<accession>A0AAC9LBC0</accession>
<evidence type="ECO:0000256" key="2">
    <source>
        <dbReference type="ARBA" id="ARBA00022801"/>
    </source>
</evidence>
<dbReference type="PANTHER" id="PTHR43046">
    <property type="entry name" value="GDP-MANNOSE MANNOSYL HYDROLASE"/>
    <property type="match status" value="1"/>
</dbReference>
<evidence type="ECO:0000256" key="1">
    <source>
        <dbReference type="ARBA" id="ARBA00001946"/>
    </source>
</evidence>
<keyword evidence="5" id="KW-0812">Transmembrane</keyword>
<evidence type="ECO:0000256" key="3">
    <source>
        <dbReference type="ARBA" id="ARBA00022842"/>
    </source>
</evidence>
<evidence type="ECO:0000256" key="5">
    <source>
        <dbReference type="SAM" id="Phobius"/>
    </source>
</evidence>
<dbReference type="Gene3D" id="1.20.1440.20">
    <property type="entry name" value="LemA-like domain"/>
    <property type="match status" value="1"/>
</dbReference>
<dbReference type="GO" id="GO:0016787">
    <property type="term" value="F:hydrolase activity"/>
    <property type="evidence" value="ECO:0007669"/>
    <property type="project" value="UniProtKB-KW"/>
</dbReference>
<dbReference type="SUPFAM" id="SSF140478">
    <property type="entry name" value="LemA-like"/>
    <property type="match status" value="1"/>
</dbReference>
<dbReference type="KEGG" id="acad:UA74_10780"/>
<evidence type="ECO:0000259" key="6">
    <source>
        <dbReference type="PROSITE" id="PS51462"/>
    </source>
</evidence>
<dbReference type="AlphaFoldDB" id="A0AAC9LBC0"/>
<keyword evidence="5" id="KW-1133">Transmembrane helix</keyword>
<feature type="compositionally biased region" description="Low complexity" evidence="4">
    <location>
        <begin position="86"/>
        <end position="99"/>
    </location>
</feature>
<dbReference type="PROSITE" id="PS51462">
    <property type="entry name" value="NUDIX"/>
    <property type="match status" value="1"/>
</dbReference>
<dbReference type="EMBL" id="CP016076">
    <property type="protein sequence ID" value="APU14216.1"/>
    <property type="molecule type" value="Genomic_DNA"/>
</dbReference>
<dbReference type="PROSITE" id="PS00893">
    <property type="entry name" value="NUDIX_BOX"/>
    <property type="match status" value="1"/>
</dbReference>
<keyword evidence="3" id="KW-0460">Magnesium</keyword>
<gene>
    <name evidence="7" type="ORF">UA74_10780</name>
</gene>
<keyword evidence="2" id="KW-0378">Hydrolase</keyword>
<evidence type="ECO:0000313" key="8">
    <source>
        <dbReference type="Proteomes" id="UP000185511"/>
    </source>
</evidence>
<keyword evidence="5" id="KW-0472">Membrane</keyword>
<proteinExistence type="predicted"/>
<dbReference type="Pfam" id="PF00293">
    <property type="entry name" value="NUDIX"/>
    <property type="match status" value="1"/>
</dbReference>
<sequence>MSVTTLLVVVLIVLTLLLLIGGWSVLIANRLNRLHVRTDAGWAALEAALGRRAVVTRAVAAVGPVAAVAESPRGAALDARPPCMSPVDPATPDGTPPDAESSPTAWSAAEPSRVSSLDGEPSRVSSFDAESSRVSSFDAESSRVSPLDAERLRAAALDAELTPRAGRENSENLLGRMLGELDRSRLPVPLAAELTEAEERVMLARRVYNDAVRDTLALRARRPVRWLRLAGGAPPPEYFEIVERASEPEPASPVIYRPSARVLLLDDADRLLLFESSDPGRPQETFWCTAGGGVEAGEELRAAAVREVTEETGLVLVESDLVGPVWLRRAVFGFDGEVFDSEEWFFVARIEPGTAGVDVSGFTDLERRTVRGHRWWTAAELRETEATVYPVQLAEFLPEVLAGRWDGRVRTIR</sequence>
<dbReference type="RefSeq" id="WP_232237720.1">
    <property type="nucleotide sequence ID" value="NZ_CP016076.1"/>
</dbReference>
<dbReference type="InterPro" id="IPR023353">
    <property type="entry name" value="LemA-like_dom_sf"/>
</dbReference>
<dbReference type="CDD" id="cd04685">
    <property type="entry name" value="NUDIX_Hydrolase"/>
    <property type="match status" value="1"/>
</dbReference>